<dbReference type="InterPro" id="IPR001240">
    <property type="entry name" value="PRAI_dom"/>
</dbReference>
<dbReference type="EC" id="5.3.1.24" evidence="3 9"/>
<gene>
    <name evidence="9" type="primary">trpF</name>
    <name evidence="11" type="ORF">FC18_GL000982</name>
</gene>
<evidence type="ECO:0000256" key="6">
    <source>
        <dbReference type="ARBA" id="ARBA00022822"/>
    </source>
</evidence>
<comment type="pathway">
    <text evidence="2 9">Amino-acid biosynthesis; L-tryptophan biosynthesis; L-tryptophan from chorismate: step 3/5.</text>
</comment>
<dbReference type="GO" id="GO:0000162">
    <property type="term" value="P:L-tryptophan biosynthetic process"/>
    <property type="evidence" value="ECO:0007669"/>
    <property type="project" value="UniProtKB-UniRule"/>
</dbReference>
<dbReference type="CDD" id="cd00405">
    <property type="entry name" value="PRAI"/>
    <property type="match status" value="1"/>
</dbReference>
<evidence type="ECO:0000256" key="8">
    <source>
        <dbReference type="ARBA" id="ARBA00023235"/>
    </source>
</evidence>
<dbReference type="RefSeq" id="WP_056975494.1">
    <property type="nucleotide sequence ID" value="NZ_AYYO01000012.1"/>
</dbReference>
<dbReference type="Gene3D" id="3.20.20.70">
    <property type="entry name" value="Aldolase class I"/>
    <property type="match status" value="1"/>
</dbReference>
<comment type="caution">
    <text evidence="11">The sequence shown here is derived from an EMBL/GenBank/DDBJ whole genome shotgun (WGS) entry which is preliminary data.</text>
</comment>
<dbReference type="Pfam" id="PF00697">
    <property type="entry name" value="PRAI"/>
    <property type="match status" value="1"/>
</dbReference>
<keyword evidence="12" id="KW-1185">Reference proteome</keyword>
<keyword evidence="8 9" id="KW-0413">Isomerase</keyword>
<evidence type="ECO:0000313" key="12">
    <source>
        <dbReference type="Proteomes" id="UP000051679"/>
    </source>
</evidence>
<dbReference type="HAMAP" id="MF_00135">
    <property type="entry name" value="PRAI"/>
    <property type="match status" value="1"/>
</dbReference>
<evidence type="ECO:0000256" key="5">
    <source>
        <dbReference type="ARBA" id="ARBA00022605"/>
    </source>
</evidence>
<dbReference type="EMBL" id="AYYO01000012">
    <property type="protein sequence ID" value="KRM55791.1"/>
    <property type="molecule type" value="Genomic_DNA"/>
</dbReference>
<dbReference type="PANTHER" id="PTHR42894">
    <property type="entry name" value="N-(5'-PHOSPHORIBOSYL)ANTHRANILATE ISOMERASE"/>
    <property type="match status" value="1"/>
</dbReference>
<keyword evidence="7 9" id="KW-0057">Aromatic amino acid biosynthesis</keyword>
<name>A0A0R1ZML8_9LACO</name>
<dbReference type="PANTHER" id="PTHR42894:SF1">
    <property type="entry name" value="N-(5'-PHOSPHORIBOSYL)ANTHRANILATE ISOMERASE"/>
    <property type="match status" value="1"/>
</dbReference>
<feature type="domain" description="N-(5'phosphoribosyl) anthranilate isomerase (PRAI)" evidence="10">
    <location>
        <begin position="4"/>
        <end position="188"/>
    </location>
</feature>
<keyword evidence="6 9" id="KW-0822">Tryptophan biosynthesis</keyword>
<dbReference type="Proteomes" id="UP000051679">
    <property type="component" value="Unassembled WGS sequence"/>
</dbReference>
<evidence type="ECO:0000256" key="9">
    <source>
        <dbReference type="HAMAP-Rule" id="MF_00135"/>
    </source>
</evidence>
<dbReference type="OrthoDB" id="9786954at2"/>
<dbReference type="InterPro" id="IPR044643">
    <property type="entry name" value="TrpF_fam"/>
</dbReference>
<evidence type="ECO:0000256" key="3">
    <source>
        <dbReference type="ARBA" id="ARBA00012572"/>
    </source>
</evidence>
<organism evidence="11 12">
    <name type="scientific">Lacticaseibacillus sharpeae JCM 1186 = DSM 20505</name>
    <dbReference type="NCBI Taxonomy" id="1291052"/>
    <lineage>
        <taxon>Bacteria</taxon>
        <taxon>Bacillati</taxon>
        <taxon>Bacillota</taxon>
        <taxon>Bacilli</taxon>
        <taxon>Lactobacillales</taxon>
        <taxon>Lactobacillaceae</taxon>
        <taxon>Lacticaseibacillus</taxon>
    </lineage>
</organism>
<dbReference type="UniPathway" id="UPA00035">
    <property type="reaction ID" value="UER00042"/>
</dbReference>
<dbReference type="InterPro" id="IPR011060">
    <property type="entry name" value="RibuloseP-bd_barrel"/>
</dbReference>
<dbReference type="GO" id="GO:0004640">
    <property type="term" value="F:phosphoribosylanthranilate isomerase activity"/>
    <property type="evidence" value="ECO:0007669"/>
    <property type="project" value="UniProtKB-UniRule"/>
</dbReference>
<evidence type="ECO:0000313" key="11">
    <source>
        <dbReference type="EMBL" id="KRM55791.1"/>
    </source>
</evidence>
<dbReference type="STRING" id="1291052.FC18_GL000982"/>
<evidence type="ECO:0000259" key="10">
    <source>
        <dbReference type="Pfam" id="PF00697"/>
    </source>
</evidence>
<dbReference type="PATRIC" id="fig|1291052.5.peg.995"/>
<dbReference type="AlphaFoldDB" id="A0A0R1ZML8"/>
<evidence type="ECO:0000256" key="2">
    <source>
        <dbReference type="ARBA" id="ARBA00004664"/>
    </source>
</evidence>
<proteinExistence type="inferred from homology"/>
<sequence length="207" mass="22113">MVKVKICGLMTPDDVQVVNAAHPDFAGFVFAPGRHQISLKRAQQLRANLQADIISVGVFVNAPLDEMLAAISSHAISVVQLHGDEPEAIVQMLQERGAQVIRVFQNNYDHLPATRADYVMLDAGAGSGQQLDWHALPPVTKPLFLAGGLNPANVAAAIATVHPFAVDVSSGVEGKHGKDAQLTQAFVRNARLAANVQTIMEGNNQNE</sequence>
<keyword evidence="5 9" id="KW-0028">Amino-acid biosynthesis</keyword>
<evidence type="ECO:0000256" key="1">
    <source>
        <dbReference type="ARBA" id="ARBA00001164"/>
    </source>
</evidence>
<evidence type="ECO:0000256" key="4">
    <source>
        <dbReference type="ARBA" id="ARBA00022272"/>
    </source>
</evidence>
<dbReference type="SUPFAM" id="SSF51366">
    <property type="entry name" value="Ribulose-phoshate binding barrel"/>
    <property type="match status" value="1"/>
</dbReference>
<comment type="catalytic activity">
    <reaction evidence="1 9">
        <text>N-(5-phospho-beta-D-ribosyl)anthranilate = 1-(2-carboxyphenylamino)-1-deoxy-D-ribulose 5-phosphate</text>
        <dbReference type="Rhea" id="RHEA:21540"/>
        <dbReference type="ChEBI" id="CHEBI:18277"/>
        <dbReference type="ChEBI" id="CHEBI:58613"/>
        <dbReference type="EC" id="5.3.1.24"/>
    </reaction>
</comment>
<comment type="similarity">
    <text evidence="9">Belongs to the TrpF family.</text>
</comment>
<reference evidence="11 12" key="1">
    <citation type="journal article" date="2015" name="Genome Announc.">
        <title>Expanding the biotechnology potential of lactobacilli through comparative genomics of 213 strains and associated genera.</title>
        <authorList>
            <person name="Sun Z."/>
            <person name="Harris H.M."/>
            <person name="McCann A."/>
            <person name="Guo C."/>
            <person name="Argimon S."/>
            <person name="Zhang W."/>
            <person name="Yang X."/>
            <person name="Jeffery I.B."/>
            <person name="Cooney J.C."/>
            <person name="Kagawa T.F."/>
            <person name="Liu W."/>
            <person name="Song Y."/>
            <person name="Salvetti E."/>
            <person name="Wrobel A."/>
            <person name="Rasinkangas P."/>
            <person name="Parkhill J."/>
            <person name="Rea M.C."/>
            <person name="O'Sullivan O."/>
            <person name="Ritari J."/>
            <person name="Douillard F.P."/>
            <person name="Paul Ross R."/>
            <person name="Yang R."/>
            <person name="Briner A.E."/>
            <person name="Felis G.E."/>
            <person name="de Vos W.M."/>
            <person name="Barrangou R."/>
            <person name="Klaenhammer T.R."/>
            <person name="Caufield P.W."/>
            <person name="Cui Y."/>
            <person name="Zhang H."/>
            <person name="O'Toole P.W."/>
        </authorList>
    </citation>
    <scope>NUCLEOTIDE SEQUENCE [LARGE SCALE GENOMIC DNA]</scope>
    <source>
        <strain evidence="11 12">DSM 20505</strain>
    </source>
</reference>
<accession>A0A0R1ZML8</accession>
<protein>
    <recommendedName>
        <fullName evidence="4 9">N-(5'-phosphoribosyl)anthranilate isomerase</fullName>
        <shortName evidence="9">PRAI</shortName>
        <ecNumber evidence="3 9">5.3.1.24</ecNumber>
    </recommendedName>
</protein>
<dbReference type="InterPro" id="IPR013785">
    <property type="entry name" value="Aldolase_TIM"/>
</dbReference>
<evidence type="ECO:0000256" key="7">
    <source>
        <dbReference type="ARBA" id="ARBA00023141"/>
    </source>
</evidence>